<dbReference type="InterPro" id="IPR000160">
    <property type="entry name" value="GGDEF_dom"/>
</dbReference>
<organism evidence="3 4">
    <name type="scientific">Thermus filiformis</name>
    <dbReference type="NCBI Taxonomy" id="276"/>
    <lineage>
        <taxon>Bacteria</taxon>
        <taxon>Thermotogati</taxon>
        <taxon>Deinococcota</taxon>
        <taxon>Deinococci</taxon>
        <taxon>Thermales</taxon>
        <taxon>Thermaceae</taxon>
        <taxon>Thermus</taxon>
    </lineage>
</organism>
<dbReference type="STRING" id="276.THFILI_09285"/>
<dbReference type="Pfam" id="PF00990">
    <property type="entry name" value="GGDEF"/>
    <property type="match status" value="1"/>
</dbReference>
<dbReference type="AlphaFoldDB" id="A0A0A2WLG1"/>
<dbReference type="NCBIfam" id="TIGR00254">
    <property type="entry name" value="GGDEF"/>
    <property type="match status" value="1"/>
</dbReference>
<keyword evidence="1" id="KW-0812">Transmembrane</keyword>
<evidence type="ECO:0000259" key="2">
    <source>
        <dbReference type="PROSITE" id="PS50887"/>
    </source>
</evidence>
<dbReference type="PANTHER" id="PTHR45138:SF24">
    <property type="entry name" value="DIGUANYLATE CYCLASE DGCC-RELATED"/>
    <property type="match status" value="1"/>
</dbReference>
<dbReference type="Gene3D" id="3.30.70.270">
    <property type="match status" value="1"/>
</dbReference>
<dbReference type="InterPro" id="IPR029787">
    <property type="entry name" value="Nucleotide_cyclase"/>
</dbReference>
<dbReference type="SMART" id="SM00267">
    <property type="entry name" value="GGDEF"/>
    <property type="match status" value="1"/>
</dbReference>
<accession>A0A0A2WLG1</accession>
<dbReference type="PATRIC" id="fig|276.5.peg.2178"/>
<dbReference type="GO" id="GO:1902201">
    <property type="term" value="P:negative regulation of bacterial-type flagellum-dependent cell motility"/>
    <property type="evidence" value="ECO:0007669"/>
    <property type="project" value="TreeGrafter"/>
</dbReference>
<dbReference type="Proteomes" id="UP000030364">
    <property type="component" value="Unassembled WGS sequence"/>
</dbReference>
<gene>
    <name evidence="3" type="ORF">THFILI_09285</name>
</gene>
<feature type="transmembrane region" description="Helical" evidence="1">
    <location>
        <begin position="32"/>
        <end position="49"/>
    </location>
</feature>
<proteinExistence type="predicted"/>
<feature type="domain" description="GGDEF" evidence="2">
    <location>
        <begin position="189"/>
        <end position="299"/>
    </location>
</feature>
<dbReference type="GO" id="GO:0043709">
    <property type="term" value="P:cell adhesion involved in single-species biofilm formation"/>
    <property type="evidence" value="ECO:0007669"/>
    <property type="project" value="TreeGrafter"/>
</dbReference>
<dbReference type="PANTHER" id="PTHR45138">
    <property type="entry name" value="REGULATORY COMPONENTS OF SENSORY TRANSDUCTION SYSTEM"/>
    <property type="match status" value="1"/>
</dbReference>
<evidence type="ECO:0000313" key="4">
    <source>
        <dbReference type="Proteomes" id="UP000030364"/>
    </source>
</evidence>
<dbReference type="PROSITE" id="PS50887">
    <property type="entry name" value="GGDEF"/>
    <property type="match status" value="1"/>
</dbReference>
<comment type="caution">
    <text evidence="3">The sequence shown here is derived from an EMBL/GenBank/DDBJ whole genome shotgun (WGS) entry which is preliminary data.</text>
</comment>
<dbReference type="InterPro" id="IPR043128">
    <property type="entry name" value="Rev_trsase/Diguanyl_cyclase"/>
</dbReference>
<keyword evidence="1" id="KW-0472">Membrane</keyword>
<evidence type="ECO:0000256" key="1">
    <source>
        <dbReference type="SAM" id="Phobius"/>
    </source>
</evidence>
<dbReference type="OrthoDB" id="9759607at2"/>
<keyword evidence="1" id="KW-1133">Transmembrane helix</keyword>
<feature type="transmembrane region" description="Helical" evidence="1">
    <location>
        <begin position="125"/>
        <end position="143"/>
    </location>
</feature>
<dbReference type="GO" id="GO:0052621">
    <property type="term" value="F:diguanylate cyclase activity"/>
    <property type="evidence" value="ECO:0007669"/>
    <property type="project" value="TreeGrafter"/>
</dbReference>
<sequence>MLGLARVLYLTAWLGAVGGVLLQLTRPKGLEVWLYPLFLLGLLLAYRQGPKRAPRLLVHLAGGYLLLEVFWAFHRDPESPAPYWTGLVYLLSAFAFPFPQAVGWAAFWGLAFLLASWPWPSLYQGLHFLFAQLTLASMALLLARFRELYGQARFWKTEALTDPLTGLPNRRAFEMALEKEVARVERGGPPFALVLLDLDHFKALNDTHGHPYGDEVLRRVGRFLVEGVRGQDLVARWGGEEFALLLPATGLEEALEVAERLRRGLERLGHPASFGVGAYAGEEPSAFFGRVDQALYRAK</sequence>
<protein>
    <recommendedName>
        <fullName evidence="2">GGDEF domain-containing protein</fullName>
    </recommendedName>
</protein>
<keyword evidence="4" id="KW-1185">Reference proteome</keyword>
<reference evidence="3 4" key="1">
    <citation type="journal article" date="2015" name="Genome Announc.">
        <title>Draft Genome Sequence of the Thermophile Thermus filiformis ATCC 43280, Producer of Carotenoid-(Di)glucoside-Branched Fatty Acid (Di)esters and Source of Hyperthermostable Enzymes of Biotechnological Interest.</title>
        <authorList>
            <person name="Mandelli F."/>
            <person name="Oliveira Ramires B."/>
            <person name="Couger M.B."/>
            <person name="Paixao D.A."/>
            <person name="Camilo C.M."/>
            <person name="Polikarpov I."/>
            <person name="Prade R."/>
            <person name="Riano-Pachon D.M."/>
            <person name="Squina F.M."/>
        </authorList>
    </citation>
    <scope>NUCLEOTIDE SEQUENCE [LARGE SCALE GENOMIC DNA]</scope>
    <source>
        <strain evidence="3 4">ATCC 43280</strain>
    </source>
</reference>
<name>A0A0A2WLG1_THEFI</name>
<dbReference type="CDD" id="cd01949">
    <property type="entry name" value="GGDEF"/>
    <property type="match status" value="1"/>
</dbReference>
<dbReference type="RefSeq" id="WP_038067192.1">
    <property type="nucleotide sequence ID" value="NZ_JPSL02000040.1"/>
</dbReference>
<dbReference type="EMBL" id="JPSL02000040">
    <property type="protein sequence ID" value="KGQ21026.1"/>
    <property type="molecule type" value="Genomic_DNA"/>
</dbReference>
<feature type="transmembrane region" description="Helical" evidence="1">
    <location>
        <begin position="56"/>
        <end position="74"/>
    </location>
</feature>
<dbReference type="InterPro" id="IPR050469">
    <property type="entry name" value="Diguanylate_Cyclase"/>
</dbReference>
<dbReference type="FunFam" id="3.30.70.270:FF:000001">
    <property type="entry name" value="Diguanylate cyclase domain protein"/>
    <property type="match status" value="1"/>
</dbReference>
<dbReference type="GO" id="GO:0005886">
    <property type="term" value="C:plasma membrane"/>
    <property type="evidence" value="ECO:0007669"/>
    <property type="project" value="TreeGrafter"/>
</dbReference>
<evidence type="ECO:0000313" key="3">
    <source>
        <dbReference type="EMBL" id="KGQ21026.1"/>
    </source>
</evidence>
<feature type="transmembrane region" description="Helical" evidence="1">
    <location>
        <begin position="7"/>
        <end position="26"/>
    </location>
</feature>
<dbReference type="SUPFAM" id="SSF55073">
    <property type="entry name" value="Nucleotide cyclase"/>
    <property type="match status" value="1"/>
</dbReference>